<feature type="compositionally biased region" description="Basic and acidic residues" evidence="1">
    <location>
        <begin position="22"/>
        <end position="33"/>
    </location>
</feature>
<organism evidence="2">
    <name type="scientific">Citrus limon</name>
    <name type="common">Lemon</name>
    <name type="synonym">Citrus medica var. limon</name>
    <dbReference type="NCBI Taxonomy" id="2708"/>
    <lineage>
        <taxon>Eukaryota</taxon>
        <taxon>Viridiplantae</taxon>
        <taxon>Streptophyta</taxon>
        <taxon>Embryophyta</taxon>
        <taxon>Tracheophyta</taxon>
        <taxon>Spermatophyta</taxon>
        <taxon>Magnoliopsida</taxon>
        <taxon>eudicotyledons</taxon>
        <taxon>Gunneridae</taxon>
        <taxon>Pentapetalae</taxon>
        <taxon>rosids</taxon>
        <taxon>malvids</taxon>
        <taxon>Sapindales</taxon>
        <taxon>Rutaceae</taxon>
        <taxon>Aurantioideae</taxon>
        <taxon>Citrus</taxon>
    </lineage>
</organism>
<evidence type="ECO:0000256" key="1">
    <source>
        <dbReference type="SAM" id="MobiDB-lite"/>
    </source>
</evidence>
<evidence type="ECO:0000313" key="2">
    <source>
        <dbReference type="EMBL" id="JAV45334.1"/>
    </source>
</evidence>
<feature type="region of interest" description="Disordered" evidence="1">
    <location>
        <begin position="22"/>
        <end position="48"/>
    </location>
</feature>
<dbReference type="EMBL" id="GFAY01000316">
    <property type="protein sequence ID" value="JAV45334.1"/>
    <property type="molecule type" value="Transcribed_RNA"/>
</dbReference>
<reference evidence="2" key="1">
    <citation type="submission" date="2016-12" db="EMBL/GenBank/DDBJ databases">
        <title>Transcriptomic, proteomic, and metabolomic analysis of Citrus limon response to graft inoculation by Candidatus Liberibacter asiaticus.</title>
        <authorList>
            <person name="Ramsey J."/>
            <person name="Chin E."/>
            <person name="Chavez J."/>
            <person name="Saha S."/>
            <person name="Mischuk D."/>
            <person name="Mahoney J."/>
            <person name="Mohr J."/>
            <person name="Robison F."/>
            <person name="Godfrey K."/>
            <person name="Levesque C."/>
            <person name="Foster L."/>
            <person name="Xu Y."/>
            <person name="Strickler S."/>
            <person name="Fernandez-Pozo N."/>
            <person name="Polek M.L."/>
            <person name="Giovannoni J."/>
            <person name="Mueller L.A."/>
            <person name="Slupsky C."/>
            <person name="Bruce J."/>
            <person name="Cilia M."/>
        </authorList>
    </citation>
    <scope>NUCLEOTIDE SEQUENCE</scope>
</reference>
<protein>
    <submittedName>
        <fullName evidence="2">Uncharacterized protein</fullName>
    </submittedName>
</protein>
<name>A0A1S8ADB4_CITLI</name>
<dbReference type="AlphaFoldDB" id="A0A1S8ADB4"/>
<sequence length="130" mass="14788">MKQEQDEMKKALSDMRSLVEELQKRQSHFHETKASGNPPKTPLTSPMSVKAIPNITKCKMLDLEGSDTVVAEERWSSSDPNALVHHIRVDIARQPLKFLWKVTHYMTTIEESVGSTIAWLADRVIMFAPN</sequence>
<proteinExistence type="predicted"/>
<accession>A0A1S8ADB4</accession>